<evidence type="ECO:0000313" key="1">
    <source>
        <dbReference type="EMBL" id="GET43546.1"/>
    </source>
</evidence>
<comment type="caution">
    <text evidence="1">The sequence shown here is derived from an EMBL/GenBank/DDBJ whole genome shotgun (WGS) entry which is preliminary data.</text>
</comment>
<keyword evidence="2" id="KW-1185">Reference proteome</keyword>
<dbReference type="AlphaFoldDB" id="A0AAV3XPK1"/>
<evidence type="ECO:0000313" key="2">
    <source>
        <dbReference type="Proteomes" id="UP001050975"/>
    </source>
</evidence>
<proteinExistence type="predicted"/>
<sequence>MVKNPLTGSRRVRELNAVCNAAASNFYVNADAGRSSKYAPCATRSVEMDYLWFIQRVGRCEILQLANIHEGYQ</sequence>
<reference evidence="1" key="1">
    <citation type="submission" date="2019-10" db="EMBL/GenBank/DDBJ databases">
        <title>Draft genome sequece of Microseira wollei NIES-4236.</title>
        <authorList>
            <person name="Yamaguchi H."/>
            <person name="Suzuki S."/>
            <person name="Kawachi M."/>
        </authorList>
    </citation>
    <scope>NUCLEOTIDE SEQUENCE</scope>
    <source>
        <strain evidence="1">NIES-4236</strain>
    </source>
</reference>
<accession>A0AAV3XPK1</accession>
<organism evidence="1 2">
    <name type="scientific">Microseira wollei NIES-4236</name>
    <dbReference type="NCBI Taxonomy" id="2530354"/>
    <lineage>
        <taxon>Bacteria</taxon>
        <taxon>Bacillati</taxon>
        <taxon>Cyanobacteriota</taxon>
        <taxon>Cyanophyceae</taxon>
        <taxon>Oscillatoriophycideae</taxon>
        <taxon>Aerosakkonematales</taxon>
        <taxon>Aerosakkonemataceae</taxon>
        <taxon>Microseira</taxon>
    </lineage>
</organism>
<name>A0AAV3XPK1_9CYAN</name>
<gene>
    <name evidence="1" type="ORF">MiSe_83710</name>
</gene>
<dbReference type="Proteomes" id="UP001050975">
    <property type="component" value="Unassembled WGS sequence"/>
</dbReference>
<dbReference type="EMBL" id="BLAY01000231">
    <property type="protein sequence ID" value="GET43546.1"/>
    <property type="molecule type" value="Genomic_DNA"/>
</dbReference>
<protein>
    <submittedName>
        <fullName evidence="1">Uncharacterized protein</fullName>
    </submittedName>
</protein>